<keyword evidence="9" id="KW-0282">Flagellum</keyword>
<gene>
    <name evidence="9" type="primary">flgC</name>
    <name evidence="9" type="ORF">DPRO_3790</name>
</gene>
<dbReference type="Proteomes" id="UP000219215">
    <property type="component" value="Chromosome DPRO"/>
</dbReference>
<evidence type="ECO:0000256" key="5">
    <source>
        <dbReference type="ARBA" id="ARBA00025933"/>
    </source>
</evidence>
<dbReference type="InterPro" id="IPR010930">
    <property type="entry name" value="Flg_bb/hook_C_dom"/>
</dbReference>
<evidence type="ECO:0000256" key="1">
    <source>
        <dbReference type="ARBA" id="ARBA00004117"/>
    </source>
</evidence>
<proteinExistence type="inferred from homology"/>
<evidence type="ECO:0000313" key="9">
    <source>
        <dbReference type="EMBL" id="SOB60707.1"/>
    </source>
</evidence>
<dbReference type="EMBL" id="LT907975">
    <property type="protein sequence ID" value="SOB60707.1"/>
    <property type="molecule type" value="Genomic_DNA"/>
</dbReference>
<dbReference type="AlphaFoldDB" id="A0A2C8FEW6"/>
<dbReference type="Pfam" id="PF06429">
    <property type="entry name" value="Flg_bbr_C"/>
    <property type="match status" value="1"/>
</dbReference>
<comment type="subcellular location">
    <subcellularLocation>
        <location evidence="1 6">Bacterial flagellum basal body</location>
    </subcellularLocation>
</comment>
<evidence type="ECO:0000256" key="6">
    <source>
        <dbReference type="RuleBase" id="RU362062"/>
    </source>
</evidence>
<protein>
    <recommendedName>
        <fullName evidence="3 6">Flagellar basal-body rod protein FlgC</fullName>
    </recommendedName>
</protein>
<dbReference type="RefSeq" id="WP_097013392.1">
    <property type="nucleotide sequence ID" value="NZ_LT907975.1"/>
</dbReference>
<dbReference type="OrthoDB" id="9813951at2"/>
<keyword evidence="4 6" id="KW-0975">Bacterial flagellum</keyword>
<name>A0A2C8FEW6_9BACT</name>
<dbReference type="Pfam" id="PF00460">
    <property type="entry name" value="Flg_bb_rod"/>
    <property type="match status" value="1"/>
</dbReference>
<sequence length="147" mass="16465">MDFMTALDIGASGLKAQRANLNVISMNMANIRTTKTLEGGPYQRKSVSFESSPVYSPFDTEMQNQLNRELHGVKVLGVTADQRPFKQVYEPHHPDANDQGYVFYPDINVVEEMANMMNATRGYEANVQTITAVKQMFQRALRIGMGA</sequence>
<keyword evidence="9" id="KW-0969">Cilium</keyword>
<feature type="domain" description="Flagellar basal-body/hook protein C-terminal" evidence="8">
    <location>
        <begin position="99"/>
        <end position="143"/>
    </location>
</feature>
<dbReference type="GO" id="GO:0030694">
    <property type="term" value="C:bacterial-type flagellum basal body, rod"/>
    <property type="evidence" value="ECO:0007669"/>
    <property type="project" value="UniProtKB-UniRule"/>
</dbReference>
<comment type="subunit">
    <text evidence="5 6">The basal body constitutes a major portion of the flagellar organelle and consists of four rings (L,P,S, and M) mounted on a central rod. The rod consists of about 26 subunits of FlgG in the distal portion, and FlgB, FlgC and FlgF are thought to build up the proximal portion of the rod with about 6 subunits each.</text>
</comment>
<dbReference type="NCBIfam" id="TIGR01395">
    <property type="entry name" value="FlgC"/>
    <property type="match status" value="1"/>
</dbReference>
<reference evidence="10" key="1">
    <citation type="submission" date="2017-09" db="EMBL/GenBank/DDBJ databases">
        <authorList>
            <person name="Regsiter A."/>
            <person name="William W."/>
        </authorList>
    </citation>
    <scope>NUCLEOTIDE SEQUENCE [LARGE SCALE GENOMIC DNA]</scope>
    <source>
        <strain evidence="10">500-1</strain>
    </source>
</reference>
<dbReference type="InterPro" id="IPR001444">
    <property type="entry name" value="Flag_bb_rod_N"/>
</dbReference>
<keyword evidence="9" id="KW-0966">Cell projection</keyword>
<comment type="similarity">
    <text evidence="2">Belongs to the flagella basal body rod proteins family.</text>
</comment>
<dbReference type="PANTHER" id="PTHR30435:SF2">
    <property type="entry name" value="FLAGELLAR BASAL-BODY ROD PROTEIN FLGC"/>
    <property type="match status" value="1"/>
</dbReference>
<dbReference type="KEGG" id="pprf:DPRO_3790"/>
<evidence type="ECO:0000259" key="7">
    <source>
        <dbReference type="Pfam" id="PF00460"/>
    </source>
</evidence>
<dbReference type="InterPro" id="IPR006299">
    <property type="entry name" value="FlgC"/>
</dbReference>
<evidence type="ECO:0000259" key="8">
    <source>
        <dbReference type="Pfam" id="PF06429"/>
    </source>
</evidence>
<feature type="domain" description="Flagellar basal body rod protein N-terminal" evidence="7">
    <location>
        <begin position="7"/>
        <end position="34"/>
    </location>
</feature>
<evidence type="ECO:0000313" key="10">
    <source>
        <dbReference type="Proteomes" id="UP000219215"/>
    </source>
</evidence>
<keyword evidence="10" id="KW-1185">Reference proteome</keyword>
<dbReference type="GO" id="GO:0071978">
    <property type="term" value="P:bacterial-type flagellum-dependent swarming motility"/>
    <property type="evidence" value="ECO:0007669"/>
    <property type="project" value="TreeGrafter"/>
</dbReference>
<evidence type="ECO:0000256" key="3">
    <source>
        <dbReference type="ARBA" id="ARBA00017941"/>
    </source>
</evidence>
<organism evidence="9 10">
    <name type="scientific">Pseudodesulfovibrio profundus</name>
    <dbReference type="NCBI Taxonomy" id="57320"/>
    <lineage>
        <taxon>Bacteria</taxon>
        <taxon>Pseudomonadati</taxon>
        <taxon>Thermodesulfobacteriota</taxon>
        <taxon>Desulfovibrionia</taxon>
        <taxon>Desulfovibrionales</taxon>
        <taxon>Desulfovibrionaceae</taxon>
    </lineage>
</organism>
<evidence type="ECO:0000256" key="4">
    <source>
        <dbReference type="ARBA" id="ARBA00023143"/>
    </source>
</evidence>
<dbReference type="PANTHER" id="PTHR30435">
    <property type="entry name" value="FLAGELLAR PROTEIN"/>
    <property type="match status" value="1"/>
</dbReference>
<evidence type="ECO:0000256" key="2">
    <source>
        <dbReference type="ARBA" id="ARBA00009677"/>
    </source>
</evidence>
<accession>A0A2C8FEW6</accession>